<dbReference type="InterPro" id="IPR025859">
    <property type="entry name" value="AurF/CmlI"/>
</dbReference>
<gene>
    <name evidence="1" type="ORF">GCM10009547_45200</name>
</gene>
<evidence type="ECO:0000313" key="1">
    <source>
        <dbReference type="EMBL" id="GAA0635959.1"/>
    </source>
</evidence>
<dbReference type="InterPro" id="IPR009078">
    <property type="entry name" value="Ferritin-like_SF"/>
</dbReference>
<organism evidence="1 2">
    <name type="scientific">Sporichthya brevicatena</name>
    <dbReference type="NCBI Taxonomy" id="171442"/>
    <lineage>
        <taxon>Bacteria</taxon>
        <taxon>Bacillati</taxon>
        <taxon>Actinomycetota</taxon>
        <taxon>Actinomycetes</taxon>
        <taxon>Sporichthyales</taxon>
        <taxon>Sporichthyaceae</taxon>
        <taxon>Sporichthya</taxon>
    </lineage>
</organism>
<dbReference type="SUPFAM" id="SSF47240">
    <property type="entry name" value="Ferritin-like"/>
    <property type="match status" value="1"/>
</dbReference>
<dbReference type="EMBL" id="BAAAHE010000049">
    <property type="protein sequence ID" value="GAA0635959.1"/>
    <property type="molecule type" value="Genomic_DNA"/>
</dbReference>
<proteinExistence type="predicted"/>
<evidence type="ECO:0000313" key="2">
    <source>
        <dbReference type="Proteomes" id="UP001500957"/>
    </source>
</evidence>
<comment type="caution">
    <text evidence="1">The sequence shown here is derived from an EMBL/GenBank/DDBJ whole genome shotgun (WGS) entry which is preliminary data.</text>
</comment>
<sequence length="305" mass="34745">MTPPLNPLSGTELETRREHVAGRLLESSARHSFDPITEVDWDAPLVEGLPFMPFERMSLYGTELWEGLTHAQRVELSKHEFASGMQVGLWFELILMQLLARYAYDLDPRSSHAQYALTELGDETRHSIMFARAADKLGVPHYKPARLTHELSRLAKATMGGPSMFGAVLVAEETTDRMQRVMMDDENIQPLLRQVNRIHVIEEARHVRFARDEVVHRMAGMNVVSREFHRHVCAVISFMIIDSMIDPRVYTSVGISPREGRAAALANPHYQDTRRWMAEKITAFLRENGLIGGPSTAIWKRAYLI</sequence>
<protein>
    <submittedName>
        <fullName evidence="1">Diiron oxygenase</fullName>
    </submittedName>
</protein>
<name>A0ABN1HAS7_9ACTN</name>
<accession>A0ABN1HAS7</accession>
<dbReference type="RefSeq" id="WP_344609088.1">
    <property type="nucleotide sequence ID" value="NZ_BAAAHE010000049.1"/>
</dbReference>
<reference evidence="1 2" key="1">
    <citation type="journal article" date="2019" name="Int. J. Syst. Evol. Microbiol.">
        <title>The Global Catalogue of Microorganisms (GCM) 10K type strain sequencing project: providing services to taxonomists for standard genome sequencing and annotation.</title>
        <authorList>
            <consortium name="The Broad Institute Genomics Platform"/>
            <consortium name="The Broad Institute Genome Sequencing Center for Infectious Disease"/>
            <person name="Wu L."/>
            <person name="Ma J."/>
        </authorList>
    </citation>
    <scope>NUCLEOTIDE SEQUENCE [LARGE SCALE GENOMIC DNA]</scope>
    <source>
        <strain evidence="1 2">JCM 10671</strain>
    </source>
</reference>
<dbReference type="Pfam" id="PF11583">
    <property type="entry name" value="AurF"/>
    <property type="match status" value="1"/>
</dbReference>
<dbReference type="Proteomes" id="UP001500957">
    <property type="component" value="Unassembled WGS sequence"/>
</dbReference>
<dbReference type="InterPro" id="IPR012348">
    <property type="entry name" value="RNR-like"/>
</dbReference>
<keyword evidence="2" id="KW-1185">Reference proteome</keyword>
<dbReference type="Gene3D" id="1.10.620.20">
    <property type="entry name" value="Ribonucleotide Reductase, subunit A"/>
    <property type="match status" value="1"/>
</dbReference>